<dbReference type="RefSeq" id="YP_007353984.1">
    <property type="nucleotide sequence ID" value="NC_020102.1"/>
</dbReference>
<evidence type="ECO:0000313" key="1">
    <source>
        <dbReference type="EMBL" id="CCF23068.1"/>
    </source>
</evidence>
<dbReference type="EMBL" id="HE647818">
    <property type="protein sequence ID" value="CCF23068.1"/>
    <property type="molecule type" value="Genomic_RNA"/>
</dbReference>
<proteinExistence type="predicted"/>
<reference evidence="2" key="1">
    <citation type="journal article" date="2013" name="Arch. Virol.">
        <title>Sequence determination of a quadripartite dsRNA virus isolated from Aspergillus foetidus.</title>
        <authorList>
            <person name="Kozlakidis Z."/>
            <person name="Herrero N."/>
            <person name="Ozkan S."/>
            <person name="Kanhayuwa L."/>
            <person name="Jamal A."/>
            <person name="Bhatti M.F."/>
            <person name="Coutts R.H."/>
        </authorList>
    </citation>
    <scope>NUCLEOTIDE SEQUENCE [LARGE SCALE GENOMIC DNA]</scope>
</reference>
<dbReference type="KEGG" id="vg:14445257"/>
<protein>
    <submittedName>
        <fullName evidence="1">Uncharacterized protein</fullName>
    </submittedName>
</protein>
<organism evidence="1 2">
    <name type="scientific">Aspergillus foetidus dsRNA mycovirus</name>
    <dbReference type="NCBI Taxonomy" id="1087068"/>
    <lineage>
        <taxon>Viruses</taxon>
        <taxon>Riboviria</taxon>
        <taxon>Orthornavirae</taxon>
        <taxon>Duplornaviricota</taxon>
        <taxon>Chrymotiviricetes</taxon>
        <taxon>Ghabrivirales</taxon>
        <taxon>Gammatotivirineae</taxon>
        <taxon>Alternaviridae</taxon>
        <taxon>Alternavirus</taxon>
        <taxon>Alternavirus aspergilli</taxon>
    </lineage>
</organism>
<evidence type="ECO:0000313" key="2">
    <source>
        <dbReference type="Proteomes" id="UP000243736"/>
    </source>
</evidence>
<name>I7IDT0_9VIRU</name>
<sequence>MLGVNVRAGVDIRRPPRPPEPGGHDLTMVIESEFSRAARGFAYTVRFSRGFSDDAWLPKAELREYKQTLAGRDVKVDVCEGGFYLAAGKIMNLIHAFISDWEGGCIGEAQVDVSLPGPSDTPPITFRTQVSTRTVAPLKYSYVFAERLIPEVIAEDDTPAPAALCAACDHEEAIATDLYVAGPVTDTLRVEWFVDVLENAGLGSSFAAIGNFSHEASEVLASYGCRRLPEWLWGEQFDPPPDIPRFILVGDRPREGWLSTNRFLSILASRGYHAAAWAQHLKGLEGEFFFSCPPTGVYGGWLIESAVDERGPLCYGKIECVAGLDPTFSLFCDRSFMGERFPFRIAKEFGLSAVALTQGCTVTVPLDQTVSWLCVLAYAVGAWCVQDVRPMLDLERYSSAVGIAQSLRRIVHPPGRFDIWDDSGAGMAFDNFFQLPPLLTDVLDRRLALLISYTREGAPILWGERWDPPGKRLYHMYDDLREKVSPEELDWEPGIVLERRHLSVLCSARIFRLLAYLVRGYHALRRPLSMRTVQLICWVCSRLDDPLTIVRFLWYPFSGLARHDLDFVLPLVEYAPCWVM</sequence>
<dbReference type="Proteomes" id="UP000243736">
    <property type="component" value="Genome"/>
</dbReference>
<keyword evidence="2" id="KW-1185">Reference proteome</keyword>
<dbReference type="GeneID" id="14445257"/>
<accession>I7IDT0</accession>